<dbReference type="GO" id="GO:0005829">
    <property type="term" value="C:cytosol"/>
    <property type="evidence" value="ECO:0007669"/>
    <property type="project" value="TreeGrafter"/>
</dbReference>
<keyword evidence="3" id="KW-0413">Isomerase</keyword>
<accession>A0A1M6IWJ5</accession>
<dbReference type="CDD" id="cd06815">
    <property type="entry name" value="PLPDE_III_AR_like_1"/>
    <property type="match status" value="1"/>
</dbReference>
<dbReference type="RefSeq" id="WP_110941112.1">
    <property type="nucleotide sequence ID" value="NZ_FQZV01000023.1"/>
</dbReference>
<evidence type="ECO:0000313" key="5">
    <source>
        <dbReference type="EMBL" id="SHJ38835.1"/>
    </source>
</evidence>
<dbReference type="Pfam" id="PF01168">
    <property type="entry name" value="Ala_racemase_N"/>
    <property type="match status" value="1"/>
</dbReference>
<keyword evidence="6" id="KW-1185">Reference proteome</keyword>
<dbReference type="InterPro" id="IPR029066">
    <property type="entry name" value="PLP-binding_barrel"/>
</dbReference>
<dbReference type="EMBL" id="FQZV01000023">
    <property type="protein sequence ID" value="SHJ38835.1"/>
    <property type="molecule type" value="Genomic_DNA"/>
</dbReference>
<evidence type="ECO:0000313" key="6">
    <source>
        <dbReference type="Proteomes" id="UP000184536"/>
    </source>
</evidence>
<dbReference type="InterPro" id="IPR001608">
    <property type="entry name" value="Ala_racemase_N"/>
</dbReference>
<dbReference type="GO" id="GO:0008784">
    <property type="term" value="F:alanine racemase activity"/>
    <property type="evidence" value="ECO:0007669"/>
    <property type="project" value="TreeGrafter"/>
</dbReference>
<dbReference type="GO" id="GO:0030170">
    <property type="term" value="F:pyridoxal phosphate binding"/>
    <property type="evidence" value="ECO:0007669"/>
    <property type="project" value="TreeGrafter"/>
</dbReference>
<protein>
    <submittedName>
        <fullName evidence="5">Predicted amino acid racemase</fullName>
    </submittedName>
</protein>
<dbReference type="Gene3D" id="3.20.20.10">
    <property type="entry name" value="Alanine racemase"/>
    <property type="match status" value="1"/>
</dbReference>
<dbReference type="Proteomes" id="UP000184536">
    <property type="component" value="Unassembled WGS sequence"/>
</dbReference>
<evidence type="ECO:0000256" key="3">
    <source>
        <dbReference type="ARBA" id="ARBA00023235"/>
    </source>
</evidence>
<feature type="domain" description="Alanine racemase N-terminal" evidence="4">
    <location>
        <begin position="8"/>
        <end position="219"/>
    </location>
</feature>
<dbReference type="InterPro" id="IPR000821">
    <property type="entry name" value="Ala_racemase"/>
</dbReference>
<dbReference type="OrthoDB" id="504078at2"/>
<keyword evidence="2" id="KW-0663">Pyridoxal phosphate</keyword>
<reference evidence="6" key="1">
    <citation type="submission" date="2016-11" db="EMBL/GenBank/DDBJ databases">
        <authorList>
            <person name="Varghese N."/>
            <person name="Submissions S."/>
        </authorList>
    </citation>
    <scope>NUCLEOTIDE SEQUENCE [LARGE SCALE GENOMIC DNA]</scope>
    <source>
        <strain evidence="6">DSM 17957</strain>
    </source>
</reference>
<dbReference type="SUPFAM" id="SSF51419">
    <property type="entry name" value="PLP-binding barrel"/>
    <property type="match status" value="1"/>
</dbReference>
<dbReference type="PANTHER" id="PTHR30511:SF3">
    <property type="entry name" value="LYSINE RACEMASE"/>
    <property type="match status" value="1"/>
</dbReference>
<evidence type="ECO:0000256" key="2">
    <source>
        <dbReference type="ARBA" id="ARBA00022898"/>
    </source>
</evidence>
<dbReference type="STRING" id="1121919.SAMN02745975_01969"/>
<comment type="cofactor">
    <cofactor evidence="1">
        <name>pyridoxal 5'-phosphate</name>
        <dbReference type="ChEBI" id="CHEBI:597326"/>
    </cofactor>
</comment>
<organism evidence="5 6">
    <name type="scientific">Geosporobacter subterraneus DSM 17957</name>
    <dbReference type="NCBI Taxonomy" id="1121919"/>
    <lineage>
        <taxon>Bacteria</taxon>
        <taxon>Bacillati</taxon>
        <taxon>Bacillota</taxon>
        <taxon>Clostridia</taxon>
        <taxon>Peptostreptococcales</taxon>
        <taxon>Thermotaleaceae</taxon>
        <taxon>Geosporobacter</taxon>
    </lineage>
</organism>
<name>A0A1M6IWJ5_9FIRM</name>
<evidence type="ECO:0000259" key="4">
    <source>
        <dbReference type="Pfam" id="PF01168"/>
    </source>
</evidence>
<dbReference type="NCBIfam" id="NF040742">
    <property type="entry name" value="racem_Orr"/>
    <property type="match status" value="1"/>
</dbReference>
<dbReference type="PANTHER" id="PTHR30511">
    <property type="entry name" value="ALANINE RACEMASE"/>
    <property type="match status" value="1"/>
</dbReference>
<sequence length="354" mass="39188">MGYPRLEINLEKIRHNVSRLTAQCSEKGIEIAAVTKVFCGDPKIAKVLVEAGATMLADSRIQNIKKMKELPVPKMLLRIPMLSELEDLVEYVDVSLQSEVECIRRVSEEALKKNKVHDILLMVDLGDLREGCWEDEVEDILEAVVELQGVRLAGIGANFGCYGGVIPERHTLEKLLGIKDKIESRWGLQLGIISGGNSNSLHLLWEDQIPEGINQLRLGEPIVLGIEDVYNVPIDGLYQDAFRLFGQVVEVKEKPSVPIGKRGIDAFGKVPTFVDRGIRKRAIVAMGRQDILLDGIQPKEKELILLGASSDHLLVDVTDAKTAVKLGDILEFTMSYGGLLSAMTSAYVHKIMIE</sequence>
<dbReference type="AlphaFoldDB" id="A0A1M6IWJ5"/>
<proteinExistence type="predicted"/>
<evidence type="ECO:0000256" key="1">
    <source>
        <dbReference type="ARBA" id="ARBA00001933"/>
    </source>
</evidence>
<gene>
    <name evidence="5" type="ORF">SAMN02745975_01969</name>
</gene>